<comment type="caution">
    <text evidence="1">The sequence shown here is derived from an EMBL/GenBank/DDBJ whole genome shotgun (WGS) entry which is preliminary data.</text>
</comment>
<accession>A0AAD7DBF4</accession>
<dbReference type="AlphaFoldDB" id="A0AAD7DBF4"/>
<reference evidence="1" key="1">
    <citation type="submission" date="2023-03" db="EMBL/GenBank/DDBJ databases">
        <title>Massive genome expansion in bonnet fungi (Mycena s.s.) driven by repeated elements and novel gene families across ecological guilds.</title>
        <authorList>
            <consortium name="Lawrence Berkeley National Laboratory"/>
            <person name="Harder C.B."/>
            <person name="Miyauchi S."/>
            <person name="Viragh M."/>
            <person name="Kuo A."/>
            <person name="Thoen E."/>
            <person name="Andreopoulos B."/>
            <person name="Lu D."/>
            <person name="Skrede I."/>
            <person name="Drula E."/>
            <person name="Henrissat B."/>
            <person name="Morin E."/>
            <person name="Kohler A."/>
            <person name="Barry K."/>
            <person name="LaButti K."/>
            <person name="Morin E."/>
            <person name="Salamov A."/>
            <person name="Lipzen A."/>
            <person name="Mereny Z."/>
            <person name="Hegedus B."/>
            <person name="Baldrian P."/>
            <person name="Stursova M."/>
            <person name="Weitz H."/>
            <person name="Taylor A."/>
            <person name="Grigoriev I.V."/>
            <person name="Nagy L.G."/>
            <person name="Martin F."/>
            <person name="Kauserud H."/>
        </authorList>
    </citation>
    <scope>NUCLEOTIDE SEQUENCE</scope>
    <source>
        <strain evidence="1">CBHHK067</strain>
    </source>
</reference>
<dbReference type="Gene3D" id="2.60.120.260">
    <property type="entry name" value="Galactose-binding domain-like"/>
    <property type="match status" value="1"/>
</dbReference>
<evidence type="ECO:0000313" key="2">
    <source>
        <dbReference type="Proteomes" id="UP001221757"/>
    </source>
</evidence>
<keyword evidence="2" id="KW-1185">Reference proteome</keyword>
<sequence length="257" mass="27379">MSLWSSTIDDTSPFFTYTPYGVGAVVHCYGFISKNGQGGEGDSYHLTSLDGAAVTFEFCGTAVYLYGTTNSTYDTWLDNIAYAHAPATSDLLLSITDLKEGTHSVKLAARPKNSSQQLAFDRAVISAPLVNNQTPVKAFYDNTDITVLKYSGVQNQTTPVPGIPNATVSHTWQETFAGGASVSMDIDVGAVGVSLWGMANWGNGLYTVSIDGIAASTYNGSTFWKVPDALLFYQGGLDPHSQLDQYPGEIGAELNPG</sequence>
<proteinExistence type="predicted"/>
<protein>
    <submittedName>
        <fullName evidence="1">Uncharacterized protein</fullName>
    </submittedName>
</protein>
<organism evidence="1 2">
    <name type="scientific">Mycena rosella</name>
    <name type="common">Pink bonnet</name>
    <name type="synonym">Agaricus rosellus</name>
    <dbReference type="NCBI Taxonomy" id="1033263"/>
    <lineage>
        <taxon>Eukaryota</taxon>
        <taxon>Fungi</taxon>
        <taxon>Dikarya</taxon>
        <taxon>Basidiomycota</taxon>
        <taxon>Agaricomycotina</taxon>
        <taxon>Agaricomycetes</taxon>
        <taxon>Agaricomycetidae</taxon>
        <taxon>Agaricales</taxon>
        <taxon>Marasmiineae</taxon>
        <taxon>Mycenaceae</taxon>
        <taxon>Mycena</taxon>
    </lineage>
</organism>
<gene>
    <name evidence="1" type="ORF">B0H17DRAFT_1203645</name>
</gene>
<dbReference type="EMBL" id="JARKIE010000088">
    <property type="protein sequence ID" value="KAJ7687404.1"/>
    <property type="molecule type" value="Genomic_DNA"/>
</dbReference>
<name>A0AAD7DBF4_MYCRO</name>
<dbReference type="Proteomes" id="UP001221757">
    <property type="component" value="Unassembled WGS sequence"/>
</dbReference>
<evidence type="ECO:0000313" key="1">
    <source>
        <dbReference type="EMBL" id="KAJ7687404.1"/>
    </source>
</evidence>